<dbReference type="Pfam" id="PF10075">
    <property type="entry name" value="CSN8_PSD8_EIF3K"/>
    <property type="match status" value="1"/>
</dbReference>
<accession>A0A9P5MUJ5</accession>
<dbReference type="EMBL" id="WHVB01000010">
    <property type="protein sequence ID" value="KAF8479172.1"/>
    <property type="molecule type" value="Genomic_DNA"/>
</dbReference>
<protein>
    <submittedName>
        <fullName evidence="2">COP9 signalosome</fullName>
    </submittedName>
</protein>
<sequence length="224" mass="24305">MNVLAHTEAHIPSPASSYVELFAQIAALQAKGDYHGLIQTAERADLAVTSDNHPTRLLITLPLVLSCMIVNDLLAEPSAKFALLRLSDAVASLPLARAMLNLFASVWERRYENVYSRCEAVLNLAQQGDSLHTEVTGVFTSLVTAFIESFRQRTISLLSKAYSTIPFAIAQAYLGLPTEELLSLASEKGWHFDAATHVMTPARVACKISSSASAQSTALSLKRC</sequence>
<gene>
    <name evidence="2" type="ORF">DFH94DRAFT_632279</name>
</gene>
<dbReference type="OrthoDB" id="5351233at2759"/>
<evidence type="ECO:0000313" key="2">
    <source>
        <dbReference type="EMBL" id="KAF8479172.1"/>
    </source>
</evidence>
<dbReference type="AlphaFoldDB" id="A0A9P5MUJ5"/>
<organism evidence="2 3">
    <name type="scientific">Russula ochroleuca</name>
    <dbReference type="NCBI Taxonomy" id="152965"/>
    <lineage>
        <taxon>Eukaryota</taxon>
        <taxon>Fungi</taxon>
        <taxon>Dikarya</taxon>
        <taxon>Basidiomycota</taxon>
        <taxon>Agaricomycotina</taxon>
        <taxon>Agaricomycetes</taxon>
        <taxon>Russulales</taxon>
        <taxon>Russulaceae</taxon>
        <taxon>Russula</taxon>
    </lineage>
</organism>
<feature type="domain" description="CSN8/PSMD8/EIF3K" evidence="1">
    <location>
        <begin position="67"/>
        <end position="200"/>
    </location>
</feature>
<reference evidence="2" key="1">
    <citation type="submission" date="2019-10" db="EMBL/GenBank/DDBJ databases">
        <authorList>
            <consortium name="DOE Joint Genome Institute"/>
            <person name="Kuo A."/>
            <person name="Miyauchi S."/>
            <person name="Kiss E."/>
            <person name="Drula E."/>
            <person name="Kohler A."/>
            <person name="Sanchez-Garcia M."/>
            <person name="Andreopoulos B."/>
            <person name="Barry K.W."/>
            <person name="Bonito G."/>
            <person name="Buee M."/>
            <person name="Carver A."/>
            <person name="Chen C."/>
            <person name="Cichocki N."/>
            <person name="Clum A."/>
            <person name="Culley D."/>
            <person name="Crous P.W."/>
            <person name="Fauchery L."/>
            <person name="Girlanda M."/>
            <person name="Hayes R."/>
            <person name="Keri Z."/>
            <person name="LaButti K."/>
            <person name="Lipzen A."/>
            <person name="Lombard V."/>
            <person name="Magnuson J."/>
            <person name="Maillard F."/>
            <person name="Morin E."/>
            <person name="Murat C."/>
            <person name="Nolan M."/>
            <person name="Ohm R."/>
            <person name="Pangilinan J."/>
            <person name="Pereira M."/>
            <person name="Perotto S."/>
            <person name="Peter M."/>
            <person name="Riley R."/>
            <person name="Sitrit Y."/>
            <person name="Stielow B."/>
            <person name="Szollosi G."/>
            <person name="Zifcakova L."/>
            <person name="Stursova M."/>
            <person name="Spatafora J.W."/>
            <person name="Tedersoo L."/>
            <person name="Vaario L.-M."/>
            <person name="Yamada A."/>
            <person name="Yan M."/>
            <person name="Wang P."/>
            <person name="Xu J."/>
            <person name="Bruns T."/>
            <person name="Baldrian P."/>
            <person name="Vilgalys R."/>
            <person name="Henrissat B."/>
            <person name="Grigoriev I.V."/>
            <person name="Hibbett D."/>
            <person name="Nagy L.G."/>
            <person name="Martin F.M."/>
        </authorList>
    </citation>
    <scope>NUCLEOTIDE SEQUENCE</scope>
    <source>
        <strain evidence="2">Prilba</strain>
    </source>
</reference>
<dbReference type="InterPro" id="IPR033464">
    <property type="entry name" value="CSN8_PSD8_EIF3K"/>
</dbReference>
<keyword evidence="3" id="KW-1185">Reference proteome</keyword>
<dbReference type="Proteomes" id="UP000759537">
    <property type="component" value="Unassembled WGS sequence"/>
</dbReference>
<evidence type="ECO:0000259" key="1">
    <source>
        <dbReference type="Pfam" id="PF10075"/>
    </source>
</evidence>
<proteinExistence type="predicted"/>
<dbReference type="Gene3D" id="1.25.40.990">
    <property type="match status" value="1"/>
</dbReference>
<name>A0A9P5MUJ5_9AGAM</name>
<comment type="caution">
    <text evidence="2">The sequence shown here is derived from an EMBL/GenBank/DDBJ whole genome shotgun (WGS) entry which is preliminary data.</text>
</comment>
<reference evidence="2" key="2">
    <citation type="journal article" date="2020" name="Nat. Commun.">
        <title>Large-scale genome sequencing of mycorrhizal fungi provides insights into the early evolution of symbiotic traits.</title>
        <authorList>
            <person name="Miyauchi S."/>
            <person name="Kiss E."/>
            <person name="Kuo A."/>
            <person name="Drula E."/>
            <person name="Kohler A."/>
            <person name="Sanchez-Garcia M."/>
            <person name="Morin E."/>
            <person name="Andreopoulos B."/>
            <person name="Barry K.W."/>
            <person name="Bonito G."/>
            <person name="Buee M."/>
            <person name="Carver A."/>
            <person name="Chen C."/>
            <person name="Cichocki N."/>
            <person name="Clum A."/>
            <person name="Culley D."/>
            <person name="Crous P.W."/>
            <person name="Fauchery L."/>
            <person name="Girlanda M."/>
            <person name="Hayes R.D."/>
            <person name="Keri Z."/>
            <person name="LaButti K."/>
            <person name="Lipzen A."/>
            <person name="Lombard V."/>
            <person name="Magnuson J."/>
            <person name="Maillard F."/>
            <person name="Murat C."/>
            <person name="Nolan M."/>
            <person name="Ohm R.A."/>
            <person name="Pangilinan J."/>
            <person name="Pereira M.F."/>
            <person name="Perotto S."/>
            <person name="Peter M."/>
            <person name="Pfister S."/>
            <person name="Riley R."/>
            <person name="Sitrit Y."/>
            <person name="Stielow J.B."/>
            <person name="Szollosi G."/>
            <person name="Zifcakova L."/>
            <person name="Stursova M."/>
            <person name="Spatafora J.W."/>
            <person name="Tedersoo L."/>
            <person name="Vaario L.M."/>
            <person name="Yamada A."/>
            <person name="Yan M."/>
            <person name="Wang P."/>
            <person name="Xu J."/>
            <person name="Bruns T."/>
            <person name="Baldrian P."/>
            <person name="Vilgalys R."/>
            <person name="Dunand C."/>
            <person name="Henrissat B."/>
            <person name="Grigoriev I.V."/>
            <person name="Hibbett D."/>
            <person name="Nagy L.G."/>
            <person name="Martin F.M."/>
        </authorList>
    </citation>
    <scope>NUCLEOTIDE SEQUENCE</scope>
    <source>
        <strain evidence="2">Prilba</strain>
    </source>
</reference>
<evidence type="ECO:0000313" key="3">
    <source>
        <dbReference type="Proteomes" id="UP000759537"/>
    </source>
</evidence>